<keyword evidence="6 7" id="KW-0472">Membrane</keyword>
<evidence type="ECO:0000256" key="1">
    <source>
        <dbReference type="ARBA" id="ARBA00004651"/>
    </source>
</evidence>
<feature type="transmembrane region" description="Helical" evidence="7">
    <location>
        <begin position="262"/>
        <end position="281"/>
    </location>
</feature>
<dbReference type="SUPFAM" id="SSF103481">
    <property type="entry name" value="Multidrug resistance efflux transporter EmrE"/>
    <property type="match status" value="2"/>
</dbReference>
<dbReference type="Gene3D" id="1.10.3730.20">
    <property type="match status" value="1"/>
</dbReference>
<reference evidence="9 10" key="1">
    <citation type="submission" date="2024-04" db="EMBL/GenBank/DDBJ databases">
        <title>Human intestinal bacterial collection.</title>
        <authorList>
            <person name="Pauvert C."/>
            <person name="Hitch T.C.A."/>
            <person name="Clavel T."/>
        </authorList>
    </citation>
    <scope>NUCLEOTIDE SEQUENCE [LARGE SCALE GENOMIC DNA]</scope>
    <source>
        <strain evidence="9 10">CLA-SR-H026</strain>
    </source>
</reference>
<comment type="caution">
    <text evidence="9">The sequence shown here is derived from an EMBL/GenBank/DDBJ whole genome shotgun (WGS) entry which is preliminary data.</text>
</comment>
<keyword evidence="3" id="KW-1003">Cell membrane</keyword>
<organism evidence="9 10">
    <name type="scientific">Aedoeadaptatus acetigenes</name>
    <dbReference type="NCBI Taxonomy" id="2981723"/>
    <lineage>
        <taxon>Bacteria</taxon>
        <taxon>Bacillati</taxon>
        <taxon>Bacillota</taxon>
        <taxon>Tissierellia</taxon>
        <taxon>Tissierellales</taxon>
        <taxon>Peptoniphilaceae</taxon>
        <taxon>Aedoeadaptatus</taxon>
    </lineage>
</organism>
<dbReference type="InterPro" id="IPR000620">
    <property type="entry name" value="EamA_dom"/>
</dbReference>
<feature type="transmembrane region" description="Helical" evidence="7">
    <location>
        <begin position="148"/>
        <end position="169"/>
    </location>
</feature>
<feature type="transmembrane region" description="Helical" evidence="7">
    <location>
        <begin position="64"/>
        <end position="85"/>
    </location>
</feature>
<dbReference type="PANTHER" id="PTHR42920:SF5">
    <property type="entry name" value="EAMA DOMAIN-CONTAINING PROTEIN"/>
    <property type="match status" value="1"/>
</dbReference>
<feature type="domain" description="EamA" evidence="8">
    <location>
        <begin position="145"/>
        <end position="276"/>
    </location>
</feature>
<keyword evidence="10" id="KW-1185">Reference proteome</keyword>
<comment type="subcellular location">
    <subcellularLocation>
        <location evidence="1">Cell membrane</location>
        <topology evidence="1">Multi-pass membrane protein</topology>
    </subcellularLocation>
</comment>
<dbReference type="PANTHER" id="PTHR42920">
    <property type="entry name" value="OS03G0707200 PROTEIN-RELATED"/>
    <property type="match status" value="1"/>
</dbReference>
<dbReference type="Pfam" id="PF00892">
    <property type="entry name" value="EamA"/>
    <property type="match status" value="2"/>
</dbReference>
<dbReference type="InterPro" id="IPR051258">
    <property type="entry name" value="Diverse_Substrate_Transporter"/>
</dbReference>
<dbReference type="InterPro" id="IPR037185">
    <property type="entry name" value="EmrE-like"/>
</dbReference>
<feature type="transmembrane region" description="Helical" evidence="7">
    <location>
        <begin position="34"/>
        <end position="52"/>
    </location>
</feature>
<evidence type="ECO:0000256" key="3">
    <source>
        <dbReference type="ARBA" id="ARBA00022475"/>
    </source>
</evidence>
<accession>A0ABV1J6L1</accession>
<evidence type="ECO:0000256" key="5">
    <source>
        <dbReference type="ARBA" id="ARBA00022989"/>
    </source>
</evidence>
<feature type="transmembrane region" description="Helical" evidence="7">
    <location>
        <begin position="91"/>
        <end position="112"/>
    </location>
</feature>
<evidence type="ECO:0000313" key="10">
    <source>
        <dbReference type="Proteomes" id="UP001481872"/>
    </source>
</evidence>
<sequence length="289" mass="31658">MSEKSASVLLAAVIIARATSYYFIKIGMEGLDVFNLLAVRFFVAVLLLTLLFHKRLYPMTKSTLLHGTILGVVFFAVMAFEFMALKTSPSSTVSFLENTSIILVPLLVALITRTLPKKSAIFGAVITIIGVGFLTYTPGRIALTRGEIFALIAALNYATVIILTARFAATDDPFQLGFLQVLWIFILSSLATFLTETPRWPENHVEWTVILMLAVVCTGFGFTLQPVAQRHTTPERAGMFCALNPMCATIMGVTLLGETLSLYKIAGILCIVTGLTVPILIESRKKKQL</sequence>
<feature type="domain" description="EamA" evidence="8">
    <location>
        <begin position="8"/>
        <end position="135"/>
    </location>
</feature>
<feature type="transmembrane region" description="Helical" evidence="7">
    <location>
        <begin position="119"/>
        <end position="136"/>
    </location>
</feature>
<dbReference type="Proteomes" id="UP001481872">
    <property type="component" value="Unassembled WGS sequence"/>
</dbReference>
<proteinExistence type="inferred from homology"/>
<keyword evidence="5 7" id="KW-1133">Transmembrane helix</keyword>
<gene>
    <name evidence="9" type="ORF">AAA081_05935</name>
</gene>
<evidence type="ECO:0000259" key="8">
    <source>
        <dbReference type="Pfam" id="PF00892"/>
    </source>
</evidence>
<evidence type="ECO:0000256" key="4">
    <source>
        <dbReference type="ARBA" id="ARBA00022692"/>
    </source>
</evidence>
<feature type="transmembrane region" description="Helical" evidence="7">
    <location>
        <begin position="207"/>
        <end position="225"/>
    </location>
</feature>
<protein>
    <submittedName>
        <fullName evidence="9">DMT family transporter</fullName>
    </submittedName>
</protein>
<evidence type="ECO:0000256" key="7">
    <source>
        <dbReference type="SAM" id="Phobius"/>
    </source>
</evidence>
<feature type="transmembrane region" description="Helical" evidence="7">
    <location>
        <begin position="176"/>
        <end position="195"/>
    </location>
</feature>
<keyword evidence="4 7" id="KW-0812">Transmembrane</keyword>
<dbReference type="RefSeq" id="WP_148474311.1">
    <property type="nucleotide sequence ID" value="NZ_JAOQJD010000015.1"/>
</dbReference>
<evidence type="ECO:0000313" key="9">
    <source>
        <dbReference type="EMBL" id="MEQ3353841.1"/>
    </source>
</evidence>
<evidence type="ECO:0000256" key="2">
    <source>
        <dbReference type="ARBA" id="ARBA00007362"/>
    </source>
</evidence>
<dbReference type="EMBL" id="JBBNPS010000014">
    <property type="protein sequence ID" value="MEQ3353841.1"/>
    <property type="molecule type" value="Genomic_DNA"/>
</dbReference>
<name>A0ABV1J6L1_9FIRM</name>
<comment type="similarity">
    <text evidence="2">Belongs to the EamA transporter family.</text>
</comment>
<evidence type="ECO:0000256" key="6">
    <source>
        <dbReference type="ARBA" id="ARBA00023136"/>
    </source>
</evidence>